<reference evidence="1" key="2">
    <citation type="submission" date="2025-08" db="UniProtKB">
        <authorList>
            <consortium name="Ensembl"/>
        </authorList>
    </citation>
    <scope>IDENTIFICATION</scope>
</reference>
<protein>
    <recommendedName>
        <fullName evidence="3">HTH psq-type domain-containing protein</fullName>
    </recommendedName>
</protein>
<accession>A0A3P9B9W2</accession>
<dbReference type="GeneTree" id="ENSGT00940000177758"/>
<evidence type="ECO:0008006" key="3">
    <source>
        <dbReference type="Google" id="ProtNLM"/>
    </source>
</evidence>
<reference evidence="1" key="3">
    <citation type="submission" date="2025-09" db="UniProtKB">
        <authorList>
            <consortium name="Ensembl"/>
        </authorList>
    </citation>
    <scope>IDENTIFICATION</scope>
</reference>
<dbReference type="AlphaFoldDB" id="A0A3P9B9W2"/>
<name>A0A3P9B9W2_9CICH</name>
<evidence type="ECO:0000313" key="2">
    <source>
        <dbReference type="Proteomes" id="UP000265160"/>
    </source>
</evidence>
<keyword evidence="2" id="KW-1185">Reference proteome</keyword>
<organism evidence="1 2">
    <name type="scientific">Maylandia zebra</name>
    <name type="common">zebra mbuna</name>
    <dbReference type="NCBI Taxonomy" id="106582"/>
    <lineage>
        <taxon>Eukaryota</taxon>
        <taxon>Metazoa</taxon>
        <taxon>Chordata</taxon>
        <taxon>Craniata</taxon>
        <taxon>Vertebrata</taxon>
        <taxon>Euteleostomi</taxon>
        <taxon>Actinopterygii</taxon>
        <taxon>Neopterygii</taxon>
        <taxon>Teleostei</taxon>
        <taxon>Neoteleostei</taxon>
        <taxon>Acanthomorphata</taxon>
        <taxon>Ovalentaria</taxon>
        <taxon>Cichlomorphae</taxon>
        <taxon>Cichliformes</taxon>
        <taxon>Cichlidae</taxon>
        <taxon>African cichlids</taxon>
        <taxon>Pseudocrenilabrinae</taxon>
        <taxon>Haplochromini</taxon>
        <taxon>Maylandia</taxon>
        <taxon>Maylandia zebra complex</taxon>
    </lineage>
</organism>
<reference evidence="1 2" key="1">
    <citation type="journal article" date="2014" name="Nature">
        <title>The genomic substrate for adaptive radiation in African cichlid fish.</title>
        <authorList>
            <person name="Brawand D."/>
            <person name="Wagner C.E."/>
            <person name="Li Y.I."/>
            <person name="Malinsky M."/>
            <person name="Keller I."/>
            <person name="Fan S."/>
            <person name="Simakov O."/>
            <person name="Ng A.Y."/>
            <person name="Lim Z.W."/>
            <person name="Bezault E."/>
            <person name="Turner-Maier J."/>
            <person name="Johnson J."/>
            <person name="Alcazar R."/>
            <person name="Noh H.J."/>
            <person name="Russell P."/>
            <person name="Aken B."/>
            <person name="Alfoldi J."/>
            <person name="Amemiya C."/>
            <person name="Azzouzi N."/>
            <person name="Baroiller J.F."/>
            <person name="Barloy-Hubler F."/>
            <person name="Berlin A."/>
            <person name="Bloomquist R."/>
            <person name="Carleton K.L."/>
            <person name="Conte M.A."/>
            <person name="D'Cotta H."/>
            <person name="Eshel O."/>
            <person name="Gaffney L."/>
            <person name="Galibert F."/>
            <person name="Gante H.F."/>
            <person name="Gnerre S."/>
            <person name="Greuter L."/>
            <person name="Guyon R."/>
            <person name="Haddad N.S."/>
            <person name="Haerty W."/>
            <person name="Harris R.M."/>
            <person name="Hofmann H.A."/>
            <person name="Hourlier T."/>
            <person name="Hulata G."/>
            <person name="Jaffe D.B."/>
            <person name="Lara M."/>
            <person name="Lee A.P."/>
            <person name="MacCallum I."/>
            <person name="Mwaiko S."/>
            <person name="Nikaido M."/>
            <person name="Nishihara H."/>
            <person name="Ozouf-Costaz C."/>
            <person name="Penman D.J."/>
            <person name="Przybylski D."/>
            <person name="Rakotomanga M."/>
            <person name="Renn S.C.P."/>
            <person name="Ribeiro F.J."/>
            <person name="Ron M."/>
            <person name="Salzburger W."/>
            <person name="Sanchez-Pulido L."/>
            <person name="Santos M.E."/>
            <person name="Searle S."/>
            <person name="Sharpe T."/>
            <person name="Swofford R."/>
            <person name="Tan F.J."/>
            <person name="Williams L."/>
            <person name="Young S."/>
            <person name="Yin S."/>
            <person name="Okada N."/>
            <person name="Kocher T.D."/>
            <person name="Miska E.A."/>
            <person name="Lander E.S."/>
            <person name="Venkatesh B."/>
            <person name="Fernald R.D."/>
            <person name="Meyer A."/>
            <person name="Ponting C.P."/>
            <person name="Streelman J.T."/>
            <person name="Lindblad-Toh K."/>
            <person name="Seehausen O."/>
            <person name="Di Palma F."/>
        </authorList>
    </citation>
    <scope>NUCLEOTIDE SEQUENCE</scope>
</reference>
<proteinExistence type="predicted"/>
<dbReference type="Ensembl" id="ENSMZET00005006983.1">
    <property type="protein sequence ID" value="ENSMZEP00005006684.1"/>
    <property type="gene ID" value="ENSMZEG00005005158.1"/>
</dbReference>
<dbReference type="Proteomes" id="UP000265160">
    <property type="component" value="LG5"/>
</dbReference>
<evidence type="ECO:0000313" key="1">
    <source>
        <dbReference type="Ensembl" id="ENSMZEP00005006684.1"/>
    </source>
</evidence>
<sequence length="178" mass="20621">MPRSWKRQTDRGVPLSILERASNDVRNQGKSTRSVAKLYGICHVTLHRFCKERKKLEEQGSMELPPVGYHSGKKVLTDKQEKELTEYLMRVKELAYQLAVKHGCKYPKSWDKFSRAGPDWFSAYMKRNPTLSIRSAEATSLARATSFNQHNVAMFFQKFDEVLKRHTLTANDILMRLA</sequence>